<comment type="caution">
    <text evidence="1">The sequence shown here is derived from an EMBL/GenBank/DDBJ whole genome shotgun (WGS) entry which is preliminary data.</text>
</comment>
<protein>
    <submittedName>
        <fullName evidence="1">4515_t:CDS:1</fullName>
    </submittedName>
</protein>
<feature type="non-terminal residue" evidence="1">
    <location>
        <position position="345"/>
    </location>
</feature>
<organism evidence="1 2">
    <name type="scientific">Acaulospora colombiana</name>
    <dbReference type="NCBI Taxonomy" id="27376"/>
    <lineage>
        <taxon>Eukaryota</taxon>
        <taxon>Fungi</taxon>
        <taxon>Fungi incertae sedis</taxon>
        <taxon>Mucoromycota</taxon>
        <taxon>Glomeromycotina</taxon>
        <taxon>Glomeromycetes</taxon>
        <taxon>Diversisporales</taxon>
        <taxon>Acaulosporaceae</taxon>
        <taxon>Acaulospora</taxon>
    </lineage>
</organism>
<proteinExistence type="predicted"/>
<accession>A0ACA9P3Z6</accession>
<reference evidence="1" key="1">
    <citation type="submission" date="2021-06" db="EMBL/GenBank/DDBJ databases">
        <authorList>
            <person name="Kallberg Y."/>
            <person name="Tangrot J."/>
            <person name="Rosling A."/>
        </authorList>
    </citation>
    <scope>NUCLEOTIDE SEQUENCE</scope>
    <source>
        <strain evidence="1">CL356</strain>
    </source>
</reference>
<name>A0ACA9P3Z6_9GLOM</name>
<sequence>MSLESPSSPSLNGISWLIDTRIHRTLLLLYCLARQQHPTTLLEPPIVSSDLDSGAGKNVVKRPENSNYGILDGAPNSTSDKRSPKLQNDWEIIVYPQENFDRKEQDYMYSKLSDLGDPKEDVRAITHGLATGITSSFIAYFSNPRHKWLYQVAVKVIRGMGANSSSMRVSPTPKSLVAPESNVLIDDKGRGRICDFGLAMIFSDGMANSTQLPLHTVTMRYFAYELITADEATSPTKASDVFAVGCLGLQVTPYSNRRNPAQIYKDIASGVPPAIVIPTTGQPSELVEMLWKFLNKCWSIDPDARPLARDLEKFVEIYGTDLVKAVEAGWTEILDAFGRRCGEDQ</sequence>
<evidence type="ECO:0000313" key="1">
    <source>
        <dbReference type="EMBL" id="CAG8686857.1"/>
    </source>
</evidence>
<dbReference type="Proteomes" id="UP000789525">
    <property type="component" value="Unassembled WGS sequence"/>
</dbReference>
<gene>
    <name evidence="1" type="ORF">ACOLOM_LOCUS9624</name>
</gene>
<keyword evidence="2" id="KW-1185">Reference proteome</keyword>
<evidence type="ECO:0000313" key="2">
    <source>
        <dbReference type="Proteomes" id="UP000789525"/>
    </source>
</evidence>
<dbReference type="EMBL" id="CAJVPT010028441">
    <property type="protein sequence ID" value="CAG8686857.1"/>
    <property type="molecule type" value="Genomic_DNA"/>
</dbReference>